<accession>A0AA97KZQ2</accession>
<dbReference type="RefSeq" id="XP_054836991.1">
    <property type="nucleotide sequence ID" value="XM_054981016.1"/>
</dbReference>
<protein>
    <submittedName>
        <fullName evidence="10 11">Transcriptional repressor p66-alpha isoform X2</fullName>
    </submittedName>
</protein>
<dbReference type="InterPro" id="IPR032346">
    <property type="entry name" value="P66_CC"/>
</dbReference>
<evidence type="ECO:0000259" key="8">
    <source>
        <dbReference type="PROSITE" id="PS50114"/>
    </source>
</evidence>
<keyword evidence="4" id="KW-0804">Transcription</keyword>
<dbReference type="GO" id="GO:0016581">
    <property type="term" value="C:NuRD complex"/>
    <property type="evidence" value="ECO:0007669"/>
    <property type="project" value="TreeGrafter"/>
</dbReference>
<evidence type="ECO:0000256" key="5">
    <source>
        <dbReference type="ARBA" id="ARBA00023242"/>
    </source>
</evidence>
<dbReference type="InterPro" id="IPR040386">
    <property type="entry name" value="P66"/>
</dbReference>
<dbReference type="GO" id="GO:0000122">
    <property type="term" value="P:negative regulation of transcription by RNA polymerase II"/>
    <property type="evidence" value="ECO:0007669"/>
    <property type="project" value="InterPro"/>
</dbReference>
<evidence type="ECO:0000256" key="7">
    <source>
        <dbReference type="SAM" id="MobiDB-lite"/>
    </source>
</evidence>
<dbReference type="PANTHER" id="PTHR13455:SF3">
    <property type="entry name" value="TRANSCRIPTIONAL REPRESSOR P66-ALPHA"/>
    <property type="match status" value="1"/>
</dbReference>
<evidence type="ECO:0000256" key="2">
    <source>
        <dbReference type="ARBA" id="ARBA00023015"/>
    </source>
</evidence>
<evidence type="ECO:0000256" key="6">
    <source>
        <dbReference type="PROSITE-ProRule" id="PRU00094"/>
    </source>
</evidence>
<evidence type="ECO:0000256" key="4">
    <source>
        <dbReference type="ARBA" id="ARBA00023163"/>
    </source>
</evidence>
<feature type="compositionally biased region" description="Basic and acidic residues" evidence="7">
    <location>
        <begin position="90"/>
        <end position="99"/>
    </location>
</feature>
<feature type="compositionally biased region" description="Polar residues" evidence="7">
    <location>
        <begin position="172"/>
        <end position="187"/>
    </location>
</feature>
<feature type="compositionally biased region" description="Basic and acidic residues" evidence="7">
    <location>
        <begin position="1"/>
        <end position="33"/>
    </location>
</feature>
<feature type="region of interest" description="Disordered" evidence="7">
    <location>
        <begin position="1"/>
        <end position="64"/>
    </location>
</feature>
<proteinExistence type="predicted"/>
<dbReference type="Proteomes" id="UP001190640">
    <property type="component" value="Chromosome 5"/>
</dbReference>
<reference evidence="10 11" key="1">
    <citation type="submission" date="2025-04" db="UniProtKB">
        <authorList>
            <consortium name="RefSeq"/>
        </authorList>
    </citation>
    <scope>IDENTIFICATION</scope>
    <source>
        <tissue evidence="10 11">Blood</tissue>
    </source>
</reference>
<keyword evidence="9" id="KW-1185">Reference proteome</keyword>
<keyword evidence="3" id="KW-0175">Coiled coil</keyword>
<dbReference type="Pfam" id="PF00320">
    <property type="entry name" value="GATA"/>
    <property type="match status" value="1"/>
</dbReference>
<dbReference type="RefSeq" id="XP_054836993.1">
    <property type="nucleotide sequence ID" value="XM_054981018.1"/>
</dbReference>
<dbReference type="PANTHER" id="PTHR13455">
    <property type="entry name" value="TRANSCRIPTIONAL REPRESSOR P66-RELATED"/>
    <property type="match status" value="1"/>
</dbReference>
<name>A0AA97KZQ2_EUBMA</name>
<dbReference type="InterPro" id="IPR000679">
    <property type="entry name" value="Znf_GATA"/>
</dbReference>
<keyword evidence="6" id="KW-0479">Metal-binding</keyword>
<dbReference type="GeneID" id="129330814"/>
<dbReference type="RefSeq" id="XP_054836992.1">
    <property type="nucleotide sequence ID" value="XM_054981017.1"/>
</dbReference>
<dbReference type="PROSITE" id="PS50114">
    <property type="entry name" value="GATA_ZN_FINGER_2"/>
    <property type="match status" value="1"/>
</dbReference>
<evidence type="ECO:0000256" key="3">
    <source>
        <dbReference type="ARBA" id="ARBA00023054"/>
    </source>
</evidence>
<keyword evidence="2" id="KW-0805">Transcription regulation</keyword>
<feature type="region of interest" description="Disordered" evidence="7">
    <location>
        <begin position="172"/>
        <end position="235"/>
    </location>
</feature>
<evidence type="ECO:0000256" key="1">
    <source>
        <dbReference type="ARBA" id="ARBA00004123"/>
    </source>
</evidence>
<evidence type="ECO:0000313" key="12">
    <source>
        <dbReference type="RefSeq" id="XP_054836992.1"/>
    </source>
</evidence>
<dbReference type="GO" id="GO:0043565">
    <property type="term" value="F:sequence-specific DNA binding"/>
    <property type="evidence" value="ECO:0007669"/>
    <property type="project" value="InterPro"/>
</dbReference>
<sequence length="606" mass="65468">MTEEACRTRSQKRALEREINQNDIDSKKMKMDKGLLGAPEANAEGGDLKIKTDSTSGRVPGLLKGGEMKATIKVEVQTGDEPVDMSTPKSDPKRERRVPSPDVIVLSDNEPSSPRMNGLTKIAIKETSAEVLMKSSPEERERMIKQLKEELRLEEAKLVLLKKLRQSQIQKEVTAQKPAGSSGNTVATPPPLVRGTQTLTSSKSALLQNSSSRIPGTVIPPPLIRGGQQASSKLGSQQNTQIVMPPLVRGAQQIHNIRQHSTSGPPPLLLAPRASVPSVQIQGQRIIQQGLIRVANVPNASLLVNIPQASPTSLKGTAVTSAQANAAATTTSVASIVNSNDSPASRQAAAKLALRKQLEKTLLEIPPPKPPAPEMNFLPSAANNEFIYLVGLEEVVQNLLESQGKASVAPCSQEPYTCVQCKTDFTCRWREEKRGLIMCETCMSSNQKKALKAEHTTRLKAAFVKALQQEQEIEQRILQQAASPVQTKPEQLAQQHHALKQTAGQLPRSASTTRGVLHAFSQSPKLQNASGVAVLGGRQGKRAQRPIGKGGACTWKKTVVNAGGALNFVNPSLAVHKTTSSAVDRQREYLLDMIPPRSIPQSATWK</sequence>
<evidence type="ECO:0000313" key="10">
    <source>
        <dbReference type="RefSeq" id="XP_054836990.1"/>
    </source>
</evidence>
<keyword evidence="5" id="KW-0539">Nucleus</keyword>
<comment type="subcellular location">
    <subcellularLocation>
        <location evidence="1">Nucleus</location>
    </subcellularLocation>
</comment>
<dbReference type="GO" id="GO:0008270">
    <property type="term" value="F:zinc ion binding"/>
    <property type="evidence" value="ECO:0007669"/>
    <property type="project" value="UniProtKB-KW"/>
</dbReference>
<keyword evidence="6" id="KW-0862">Zinc</keyword>
<organism evidence="9 10">
    <name type="scientific">Eublepharis macularius</name>
    <name type="common">Leopard gecko</name>
    <name type="synonym">Cyrtodactylus macularius</name>
    <dbReference type="NCBI Taxonomy" id="481883"/>
    <lineage>
        <taxon>Eukaryota</taxon>
        <taxon>Metazoa</taxon>
        <taxon>Chordata</taxon>
        <taxon>Craniata</taxon>
        <taxon>Vertebrata</taxon>
        <taxon>Euteleostomi</taxon>
        <taxon>Lepidosauria</taxon>
        <taxon>Squamata</taxon>
        <taxon>Bifurcata</taxon>
        <taxon>Gekkota</taxon>
        <taxon>Eublepharidae</taxon>
        <taxon>Eublepharinae</taxon>
        <taxon>Eublepharis</taxon>
    </lineage>
</organism>
<keyword evidence="6" id="KW-0863">Zinc-finger</keyword>
<dbReference type="Gene3D" id="6.10.250.1650">
    <property type="match status" value="1"/>
</dbReference>
<dbReference type="Pfam" id="PF16563">
    <property type="entry name" value="P66_CC"/>
    <property type="match status" value="1"/>
</dbReference>
<evidence type="ECO:0000313" key="9">
    <source>
        <dbReference type="Proteomes" id="UP001190640"/>
    </source>
</evidence>
<evidence type="ECO:0000313" key="11">
    <source>
        <dbReference type="RefSeq" id="XP_054836991.1"/>
    </source>
</evidence>
<dbReference type="AlphaFoldDB" id="A0AA97KZQ2"/>
<dbReference type="RefSeq" id="XP_054836990.1">
    <property type="nucleotide sequence ID" value="XM_054981015.1"/>
</dbReference>
<gene>
    <name evidence="10 11 12 13" type="primary">GATAD2A</name>
</gene>
<feature type="compositionally biased region" description="Low complexity" evidence="7">
    <location>
        <begin position="201"/>
        <end position="212"/>
    </location>
</feature>
<evidence type="ECO:0000313" key="13">
    <source>
        <dbReference type="RefSeq" id="XP_054836993.1"/>
    </source>
</evidence>
<dbReference type="CTD" id="54815"/>
<feature type="region of interest" description="Disordered" evidence="7">
    <location>
        <begin position="76"/>
        <end position="99"/>
    </location>
</feature>
<feature type="domain" description="GATA-type" evidence="8">
    <location>
        <begin position="412"/>
        <end position="442"/>
    </location>
</feature>